<gene>
    <name evidence="2" type="ORF">ACFQ1U_04120</name>
</gene>
<dbReference type="EMBL" id="JBHTJR010000022">
    <property type="protein sequence ID" value="MFD0992381.1"/>
    <property type="molecule type" value="Genomic_DNA"/>
</dbReference>
<evidence type="ECO:0000256" key="1">
    <source>
        <dbReference type="SAM" id="Phobius"/>
    </source>
</evidence>
<accession>A0ABW3JQM4</accession>
<dbReference type="RefSeq" id="WP_386105608.1">
    <property type="nucleotide sequence ID" value="NZ_JBHTJR010000022.1"/>
</dbReference>
<keyword evidence="1" id="KW-0812">Transmembrane</keyword>
<organism evidence="2 3">
    <name type="scientific">Tenacibaculum geojense</name>
    <dbReference type="NCBI Taxonomy" id="915352"/>
    <lineage>
        <taxon>Bacteria</taxon>
        <taxon>Pseudomonadati</taxon>
        <taxon>Bacteroidota</taxon>
        <taxon>Flavobacteriia</taxon>
        <taxon>Flavobacteriales</taxon>
        <taxon>Flavobacteriaceae</taxon>
        <taxon>Tenacibaculum</taxon>
    </lineage>
</organism>
<comment type="caution">
    <text evidence="2">The sequence shown here is derived from an EMBL/GenBank/DDBJ whole genome shotgun (WGS) entry which is preliminary data.</text>
</comment>
<evidence type="ECO:0000313" key="3">
    <source>
        <dbReference type="Proteomes" id="UP001597062"/>
    </source>
</evidence>
<dbReference type="Proteomes" id="UP001597062">
    <property type="component" value="Unassembled WGS sequence"/>
</dbReference>
<evidence type="ECO:0000313" key="2">
    <source>
        <dbReference type="EMBL" id="MFD0992381.1"/>
    </source>
</evidence>
<reference evidence="3" key="1">
    <citation type="journal article" date="2019" name="Int. J. Syst. Evol. Microbiol.">
        <title>The Global Catalogue of Microorganisms (GCM) 10K type strain sequencing project: providing services to taxonomists for standard genome sequencing and annotation.</title>
        <authorList>
            <consortium name="The Broad Institute Genomics Platform"/>
            <consortium name="The Broad Institute Genome Sequencing Center for Infectious Disease"/>
            <person name="Wu L."/>
            <person name="Ma J."/>
        </authorList>
    </citation>
    <scope>NUCLEOTIDE SEQUENCE [LARGE SCALE GENOMIC DNA]</scope>
    <source>
        <strain evidence="3">CCUG 60527</strain>
    </source>
</reference>
<keyword evidence="3" id="KW-1185">Reference proteome</keyword>
<name>A0ABW3JQM4_9FLAO</name>
<protein>
    <submittedName>
        <fullName evidence="2">Uncharacterized protein</fullName>
    </submittedName>
</protein>
<feature type="transmembrane region" description="Helical" evidence="1">
    <location>
        <begin position="34"/>
        <end position="50"/>
    </location>
</feature>
<keyword evidence="1" id="KW-0472">Membrane</keyword>
<feature type="transmembrane region" description="Helical" evidence="1">
    <location>
        <begin position="7"/>
        <end position="28"/>
    </location>
</feature>
<proteinExistence type="predicted"/>
<sequence>MKRFFNIYKLPIVALILVLVAFSTYLYFEYDDKLFLGSLGVIVTIYFGITKTEMENDKLFKELFRDFNLRYSELNECLYKITESNKTLENLSFKEKDKVYDYFNLCAEEYYWYKKNRINKKVWNSWKEGMKYWYSKPIIKELWKKEMDNSNAKSSYYLELDESFFED</sequence>
<keyword evidence="1" id="KW-1133">Transmembrane helix</keyword>